<sequence>MEFMIPFAHADIADAGDLNFVDEHVSDDLDYGRDLDDFMAPFDCGQLAAVDADSSLFGEGPLGAAARNAAGGGGGQSNCASAKARRDRSKTLVSERKRRVRMKERLYELRSIVPTISKMDKASIISDAVMYVKDLQSQAKKLEEEISMLQSSFSKLENPSLQNQTSKRSNTIPKSTTVSIVGNKIIQVKACEVGEGRFHVKVKGNISSGVEHASSSLLRTSSLYSALESLSCFDLESSNFSLGNEGFLFTMTINGGDFTKEISATSMELWLMGALLKEGFQLMQTTTFI</sequence>
<evidence type="ECO:0000256" key="6">
    <source>
        <dbReference type="SAM" id="MobiDB-lite"/>
    </source>
</evidence>
<protein>
    <recommendedName>
        <fullName evidence="7">BHLH domain-containing protein</fullName>
    </recommendedName>
</protein>
<accession>A0A8J5KZ62</accession>
<organism evidence="8 9">
    <name type="scientific">Zingiber officinale</name>
    <name type="common">Ginger</name>
    <name type="synonym">Amomum zingiber</name>
    <dbReference type="NCBI Taxonomy" id="94328"/>
    <lineage>
        <taxon>Eukaryota</taxon>
        <taxon>Viridiplantae</taxon>
        <taxon>Streptophyta</taxon>
        <taxon>Embryophyta</taxon>
        <taxon>Tracheophyta</taxon>
        <taxon>Spermatophyta</taxon>
        <taxon>Magnoliopsida</taxon>
        <taxon>Liliopsida</taxon>
        <taxon>Zingiberales</taxon>
        <taxon>Zingiberaceae</taxon>
        <taxon>Zingiber</taxon>
    </lineage>
</organism>
<evidence type="ECO:0000256" key="5">
    <source>
        <dbReference type="SAM" id="Coils"/>
    </source>
</evidence>
<comment type="caution">
    <text evidence="8">The sequence shown here is derived from an EMBL/GenBank/DDBJ whole genome shotgun (WGS) entry which is preliminary data.</text>
</comment>
<dbReference type="SMART" id="SM00353">
    <property type="entry name" value="HLH"/>
    <property type="match status" value="1"/>
</dbReference>
<dbReference type="OrthoDB" id="1886792at2759"/>
<gene>
    <name evidence="8" type="ORF">ZIOFF_037019</name>
</gene>
<dbReference type="PROSITE" id="PS50888">
    <property type="entry name" value="BHLH"/>
    <property type="match status" value="1"/>
</dbReference>
<feature type="domain" description="BHLH" evidence="7">
    <location>
        <begin position="86"/>
        <end position="135"/>
    </location>
</feature>
<proteinExistence type="predicted"/>
<dbReference type="Proteomes" id="UP000734854">
    <property type="component" value="Unassembled WGS sequence"/>
</dbReference>
<evidence type="ECO:0000313" key="9">
    <source>
        <dbReference type="Proteomes" id="UP000734854"/>
    </source>
</evidence>
<dbReference type="GO" id="GO:0046983">
    <property type="term" value="F:protein dimerization activity"/>
    <property type="evidence" value="ECO:0007669"/>
    <property type="project" value="InterPro"/>
</dbReference>
<evidence type="ECO:0000259" key="7">
    <source>
        <dbReference type="PROSITE" id="PS50888"/>
    </source>
</evidence>
<dbReference type="EMBL" id="JACMSC010000010">
    <property type="protein sequence ID" value="KAG6504683.1"/>
    <property type="molecule type" value="Genomic_DNA"/>
</dbReference>
<evidence type="ECO:0000256" key="4">
    <source>
        <dbReference type="ARBA" id="ARBA00023242"/>
    </source>
</evidence>
<feature type="region of interest" description="Disordered" evidence="6">
    <location>
        <begin position="67"/>
        <end position="94"/>
    </location>
</feature>
<dbReference type="PANTHER" id="PTHR31945">
    <property type="entry name" value="TRANSCRIPTION FACTOR SCREAM2-RELATED"/>
    <property type="match status" value="1"/>
</dbReference>
<keyword evidence="3" id="KW-0804">Transcription</keyword>
<dbReference type="GO" id="GO:0005634">
    <property type="term" value="C:nucleus"/>
    <property type="evidence" value="ECO:0007669"/>
    <property type="project" value="UniProtKB-SubCell"/>
</dbReference>
<dbReference type="InterPro" id="IPR011598">
    <property type="entry name" value="bHLH_dom"/>
</dbReference>
<keyword evidence="4" id="KW-0539">Nucleus</keyword>
<evidence type="ECO:0000313" key="8">
    <source>
        <dbReference type="EMBL" id="KAG6504683.1"/>
    </source>
</evidence>
<dbReference type="AlphaFoldDB" id="A0A8J5KZ62"/>
<dbReference type="InterPro" id="IPR051358">
    <property type="entry name" value="TF_AMS/ICE1/BHLH6-like"/>
</dbReference>
<keyword evidence="2" id="KW-0805">Transcription regulation</keyword>
<keyword evidence="9" id="KW-1185">Reference proteome</keyword>
<evidence type="ECO:0000256" key="2">
    <source>
        <dbReference type="ARBA" id="ARBA00023015"/>
    </source>
</evidence>
<dbReference type="Pfam" id="PF00010">
    <property type="entry name" value="HLH"/>
    <property type="match status" value="1"/>
</dbReference>
<feature type="coiled-coil region" evidence="5">
    <location>
        <begin position="125"/>
        <end position="152"/>
    </location>
</feature>
<name>A0A8J5KZ62_ZINOF</name>
<dbReference type="GO" id="GO:0043565">
    <property type="term" value="F:sequence-specific DNA binding"/>
    <property type="evidence" value="ECO:0007669"/>
    <property type="project" value="TreeGrafter"/>
</dbReference>
<dbReference type="PANTHER" id="PTHR31945:SF17">
    <property type="entry name" value="TRANSCRIPTION FACTOR FER-LIKE IRON DEFICIENCY-INDUCED TRANSCRIPTION FACTOR"/>
    <property type="match status" value="1"/>
</dbReference>
<comment type="subcellular location">
    <subcellularLocation>
        <location evidence="1">Nucleus</location>
    </subcellularLocation>
</comment>
<evidence type="ECO:0000256" key="1">
    <source>
        <dbReference type="ARBA" id="ARBA00004123"/>
    </source>
</evidence>
<reference evidence="8 9" key="1">
    <citation type="submission" date="2020-08" db="EMBL/GenBank/DDBJ databases">
        <title>Plant Genome Project.</title>
        <authorList>
            <person name="Zhang R.-G."/>
        </authorList>
    </citation>
    <scope>NUCLEOTIDE SEQUENCE [LARGE SCALE GENOMIC DNA]</scope>
    <source>
        <tissue evidence="8">Rhizome</tissue>
    </source>
</reference>
<dbReference type="GO" id="GO:0003700">
    <property type="term" value="F:DNA-binding transcription factor activity"/>
    <property type="evidence" value="ECO:0007669"/>
    <property type="project" value="TreeGrafter"/>
</dbReference>
<keyword evidence="5" id="KW-0175">Coiled coil</keyword>
<evidence type="ECO:0000256" key="3">
    <source>
        <dbReference type="ARBA" id="ARBA00023163"/>
    </source>
</evidence>